<feature type="compositionally biased region" description="Basic and acidic residues" evidence="4">
    <location>
        <begin position="520"/>
        <end position="533"/>
    </location>
</feature>
<evidence type="ECO:0000256" key="3">
    <source>
        <dbReference type="ARBA" id="ARBA00022729"/>
    </source>
</evidence>
<proteinExistence type="inferred from homology"/>
<comment type="similarity">
    <text evidence="1">Belongs to the serine-aspartate repeat-containing protein (SDr) family.</text>
</comment>
<sequence>MKRKKWKRVLRCLLPGLSIFSMAVTAVAGEIKPEERIPMYDREKLEEVLGQIEGMEVKMETQEKDRSEDEIQPYASAGETVTSTVLKKGIGSIEMIRYTDNGWENLKSWQEGLLGLTNGDWAYCADPNQTYKSGQKQCYNAADFYSEETIKTIGMMFYFFDTRVKCEGMSKESEYLIKQCIVWSVLDHVNGWLPGITLEYGNGLNDGAGHGLAGHMAYAVYDGAVWAADAKNREDFFCKGILMKGSGQDLAQWSYEYRPKGTVSLKKVSANPEVTDKNKSYSLQGAEYGVYLDESCKQQAGTLTTDENGISGEQFLQAGTYYIKELKTPKGYARDTVIHKVVLERGKDTILTVSDHPQLNPVEIVLEKADQDTSAKQPIGAAEFEGAEFQVKYYGGYYEEDPEKQGKKPLRTWTLKTDEKGIARLTEQQKVSGDPFYQTSEGEIGLPLGTITIQETQAPKGYLRNEETIVTRIRPSGEEERVETYSIPVVKETVIRGDLQIVKYAKKTEYVEELYGKGISSEKGKEEADEAVKASENNEEEKKKETDGKETVDAESRIPLAGIIFRITSEETGECWDITTDENGIATTKQLKLCERGNLVYGTYIISELNPPKGYHRIDPFEVMISENQETLSYQVENEQILTMVKLVKKDAVSGKIIPAAKARFQLLDQDKQAIPLKESVETDESGSFTLTQKLKNGIYYFRELTAPYGYLKGEDVKFEIQTEESMKSEKKNQSEAGNEAKEENKTDEAETVVVEFKDVPVMGRIEILKTDATTGKGVPDTTLEILAAENILSGDGTLVAKTGDGIETLTTGKDGKAKSKELYLGKYKIKETKAKAGYILKQEDYLVELKYKDQDTPLVTEKVTIENEPITDIPGVSVKTGDLFEIFPYIAACILAGGMILRQWKRKGR</sequence>
<evidence type="ECO:0000313" key="8">
    <source>
        <dbReference type="Proteomes" id="UP000265643"/>
    </source>
</evidence>
<reference evidence="8" key="1">
    <citation type="submission" date="2018-09" db="EMBL/GenBank/DDBJ databases">
        <title>Draft Genome Sequence of Mediterraneibacter sp. KCTC 15684.</title>
        <authorList>
            <person name="Kim J.S."/>
            <person name="Han K.I."/>
            <person name="Suh M.K."/>
            <person name="Lee K.C."/>
            <person name="Eom M.K."/>
            <person name="Lee J.H."/>
            <person name="Park S.H."/>
            <person name="Kang S.W."/>
            <person name="Park J.E."/>
            <person name="Oh B.S."/>
            <person name="Yu S.Y."/>
            <person name="Choi S.H."/>
            <person name="Lee D.H."/>
            <person name="Yoon H."/>
            <person name="Kim B."/>
            <person name="Yang S.J."/>
            <person name="Lee J.S."/>
        </authorList>
    </citation>
    <scope>NUCLEOTIDE SEQUENCE [LARGE SCALE GENOMIC DNA]</scope>
    <source>
        <strain evidence="8">KCTC 15684</strain>
    </source>
</reference>
<feature type="domain" description="SpaA-like prealbumin fold" evidence="6">
    <location>
        <begin position="275"/>
        <end position="355"/>
    </location>
</feature>
<dbReference type="AlphaFoldDB" id="A0A391P3S8"/>
<dbReference type="PANTHER" id="PTHR36108">
    <property type="entry name" value="COLOSSIN-B-RELATED"/>
    <property type="match status" value="1"/>
</dbReference>
<evidence type="ECO:0000256" key="4">
    <source>
        <dbReference type="SAM" id="MobiDB-lite"/>
    </source>
</evidence>
<dbReference type="Pfam" id="PF17802">
    <property type="entry name" value="SpaA"/>
    <property type="match status" value="5"/>
</dbReference>
<feature type="domain" description="SpaA-like prealbumin fold" evidence="6">
    <location>
        <begin position="645"/>
        <end position="733"/>
    </location>
</feature>
<evidence type="ECO:0000256" key="5">
    <source>
        <dbReference type="SAM" id="SignalP"/>
    </source>
</evidence>
<feature type="region of interest" description="Disordered" evidence="4">
    <location>
        <begin position="725"/>
        <end position="750"/>
    </location>
</feature>
<comment type="caution">
    <text evidence="7">The sequence shown here is derived from an EMBL/GenBank/DDBJ whole genome shotgun (WGS) entry which is preliminary data.</text>
</comment>
<keyword evidence="8" id="KW-1185">Reference proteome</keyword>
<evidence type="ECO:0000256" key="1">
    <source>
        <dbReference type="ARBA" id="ARBA00007257"/>
    </source>
</evidence>
<accession>A0A391P3S8</accession>
<keyword evidence="3 5" id="KW-0732">Signal</keyword>
<gene>
    <name evidence="7" type="ORF">KGMB01110_25530</name>
</gene>
<dbReference type="PANTHER" id="PTHR36108:SF13">
    <property type="entry name" value="COLOSSIN-B-RELATED"/>
    <property type="match status" value="1"/>
</dbReference>
<dbReference type="Gene3D" id="2.60.40.10">
    <property type="entry name" value="Immunoglobulins"/>
    <property type="match status" value="5"/>
</dbReference>
<dbReference type="Proteomes" id="UP000265643">
    <property type="component" value="Unassembled WGS sequence"/>
</dbReference>
<name>A0A391P3S8_9FIRM</name>
<feature type="domain" description="SpaA-like prealbumin fold" evidence="6">
    <location>
        <begin position="383"/>
        <end position="479"/>
    </location>
</feature>
<organism evidence="7 8">
    <name type="scientific">Mediterraneibacter butyricigenes</name>
    <dbReference type="NCBI Taxonomy" id="2316025"/>
    <lineage>
        <taxon>Bacteria</taxon>
        <taxon>Bacillati</taxon>
        <taxon>Bacillota</taxon>
        <taxon>Clostridia</taxon>
        <taxon>Lachnospirales</taxon>
        <taxon>Lachnospiraceae</taxon>
        <taxon>Mediterraneibacter</taxon>
    </lineage>
</organism>
<feature type="domain" description="SpaA-like prealbumin fold" evidence="6">
    <location>
        <begin position="764"/>
        <end position="855"/>
    </location>
</feature>
<feature type="compositionally biased region" description="Basic and acidic residues" evidence="4">
    <location>
        <begin position="725"/>
        <end position="749"/>
    </location>
</feature>
<evidence type="ECO:0000256" key="2">
    <source>
        <dbReference type="ARBA" id="ARBA00022525"/>
    </source>
</evidence>
<dbReference type="InterPro" id="IPR041033">
    <property type="entry name" value="SpaA_PFL_dom_1"/>
</dbReference>
<feature type="chain" id="PRO_5017455161" description="SpaA-like prealbumin fold domain-containing protein" evidence="5">
    <location>
        <begin position="29"/>
        <end position="910"/>
    </location>
</feature>
<feature type="signal peptide" evidence="5">
    <location>
        <begin position="1"/>
        <end position="28"/>
    </location>
</feature>
<protein>
    <recommendedName>
        <fullName evidence="6">SpaA-like prealbumin fold domain-containing protein</fullName>
    </recommendedName>
</protein>
<feature type="region of interest" description="Disordered" evidence="4">
    <location>
        <begin position="520"/>
        <end position="552"/>
    </location>
</feature>
<keyword evidence="2" id="KW-0964">Secreted</keyword>
<evidence type="ECO:0000313" key="7">
    <source>
        <dbReference type="EMBL" id="GCA68117.1"/>
    </source>
</evidence>
<feature type="compositionally biased region" description="Basic and acidic residues" evidence="4">
    <location>
        <begin position="540"/>
        <end position="552"/>
    </location>
</feature>
<feature type="domain" description="SpaA-like prealbumin fold" evidence="6">
    <location>
        <begin position="552"/>
        <end position="639"/>
    </location>
</feature>
<dbReference type="EMBL" id="BHGK01000001">
    <property type="protein sequence ID" value="GCA68117.1"/>
    <property type="molecule type" value="Genomic_DNA"/>
</dbReference>
<evidence type="ECO:0000259" key="6">
    <source>
        <dbReference type="Pfam" id="PF17802"/>
    </source>
</evidence>
<dbReference type="RefSeq" id="WP_119298771.1">
    <property type="nucleotide sequence ID" value="NZ_BHGK01000001.1"/>
</dbReference>
<dbReference type="InterPro" id="IPR013783">
    <property type="entry name" value="Ig-like_fold"/>
</dbReference>